<dbReference type="InterPro" id="IPR046342">
    <property type="entry name" value="CBS_dom_sf"/>
</dbReference>
<dbReference type="EMBL" id="SNZR01000013">
    <property type="protein sequence ID" value="TDR90023.1"/>
    <property type="molecule type" value="Genomic_DNA"/>
</dbReference>
<evidence type="ECO:0000256" key="2">
    <source>
        <dbReference type="PROSITE-ProRule" id="PRU00703"/>
    </source>
</evidence>
<sequence length="232" mass="25206">MKVADVLTWGVVSVRPDDTLERAVALMLGERVSGLPVVSEAGELVGILTEGDLLRRAELGTEKRRTRWLEFLAGPGKLAEEYSQARGRRVAELMTERVVSIPLSAPLSEAVDLMTRNKVKRLPVVDGQRVVGILSRSDLLRALSRSMPAPNRQVSKPDADLLKEVEAEMGKLPFATGAIEIGVAEGVVRLTGAIMDERERNAIRIAAENVPGVRGVRDELVWMSPMALAPGL</sequence>
<dbReference type="SUPFAM" id="SSF54631">
    <property type="entry name" value="CBS-domain pair"/>
    <property type="match status" value="1"/>
</dbReference>
<dbReference type="PIRSF" id="PIRSF036990">
    <property type="entry name" value="UCP036990_CBS_BON"/>
    <property type="match status" value="1"/>
</dbReference>
<keyword evidence="6" id="KW-1185">Reference proteome</keyword>
<dbReference type="PANTHER" id="PTHR43080">
    <property type="entry name" value="CBS DOMAIN-CONTAINING PROTEIN CBSX3, MITOCHONDRIAL"/>
    <property type="match status" value="1"/>
</dbReference>
<dbReference type="Pfam" id="PF04972">
    <property type="entry name" value="BON"/>
    <property type="match status" value="1"/>
</dbReference>
<evidence type="ECO:0000313" key="6">
    <source>
        <dbReference type="Proteomes" id="UP000295122"/>
    </source>
</evidence>
<dbReference type="Gene3D" id="3.30.1340.30">
    <property type="match status" value="1"/>
</dbReference>
<evidence type="ECO:0000313" key="5">
    <source>
        <dbReference type="EMBL" id="TDR90023.1"/>
    </source>
</evidence>
<dbReference type="InterPro" id="IPR007055">
    <property type="entry name" value="BON_dom"/>
</dbReference>
<evidence type="ECO:0000259" key="3">
    <source>
        <dbReference type="PROSITE" id="PS50914"/>
    </source>
</evidence>
<dbReference type="Proteomes" id="UP000295122">
    <property type="component" value="Unassembled WGS sequence"/>
</dbReference>
<name>A0A4R7BWZ1_9HYPH</name>
<feature type="domain" description="BON" evidence="3">
    <location>
        <begin position="157"/>
        <end position="224"/>
    </location>
</feature>
<reference evidence="5 6" key="1">
    <citation type="submission" date="2019-03" db="EMBL/GenBank/DDBJ databases">
        <title>Genomic Encyclopedia of Type Strains, Phase IV (KMG-IV): sequencing the most valuable type-strain genomes for metagenomic binning, comparative biology and taxonomic classification.</title>
        <authorList>
            <person name="Goeker M."/>
        </authorList>
    </citation>
    <scope>NUCLEOTIDE SEQUENCE [LARGE SCALE GENOMIC DNA]</scope>
    <source>
        <strain evidence="5 6">DSM 25903</strain>
    </source>
</reference>
<dbReference type="PROSITE" id="PS50914">
    <property type="entry name" value="BON"/>
    <property type="match status" value="1"/>
</dbReference>
<accession>A0A4R7BWZ1</accession>
<dbReference type="InterPro" id="IPR051257">
    <property type="entry name" value="Diverse_CBS-Domain"/>
</dbReference>
<dbReference type="Pfam" id="PF00571">
    <property type="entry name" value="CBS"/>
    <property type="match status" value="2"/>
</dbReference>
<proteinExistence type="predicted"/>
<dbReference type="SMART" id="SM00116">
    <property type="entry name" value="CBS"/>
    <property type="match status" value="2"/>
</dbReference>
<dbReference type="OrthoDB" id="9783590at2"/>
<dbReference type="CDD" id="cd04586">
    <property type="entry name" value="CBS_pair_BON_assoc"/>
    <property type="match status" value="1"/>
</dbReference>
<gene>
    <name evidence="5" type="ORF">EV668_2861</name>
</gene>
<dbReference type="PROSITE" id="PS51371">
    <property type="entry name" value="CBS"/>
    <property type="match status" value="2"/>
</dbReference>
<keyword evidence="1 2" id="KW-0129">CBS domain</keyword>
<organism evidence="5 6">
    <name type="scientific">Enterovirga rhinocerotis</name>
    <dbReference type="NCBI Taxonomy" id="1339210"/>
    <lineage>
        <taxon>Bacteria</taxon>
        <taxon>Pseudomonadati</taxon>
        <taxon>Pseudomonadota</taxon>
        <taxon>Alphaproteobacteria</taxon>
        <taxon>Hyphomicrobiales</taxon>
        <taxon>Methylobacteriaceae</taxon>
        <taxon>Enterovirga</taxon>
    </lineage>
</organism>
<dbReference type="AlphaFoldDB" id="A0A4R7BWZ1"/>
<protein>
    <submittedName>
        <fullName evidence="5">BON domain-containing protein</fullName>
    </submittedName>
</protein>
<dbReference type="InterPro" id="IPR017080">
    <property type="entry name" value="UCP036990_CBS_BON"/>
</dbReference>
<dbReference type="InterPro" id="IPR000644">
    <property type="entry name" value="CBS_dom"/>
</dbReference>
<evidence type="ECO:0000259" key="4">
    <source>
        <dbReference type="PROSITE" id="PS51371"/>
    </source>
</evidence>
<comment type="caution">
    <text evidence="5">The sequence shown here is derived from an EMBL/GenBank/DDBJ whole genome shotgun (WGS) entry which is preliminary data.</text>
</comment>
<dbReference type="Gene3D" id="3.10.580.10">
    <property type="entry name" value="CBS-domain"/>
    <property type="match status" value="1"/>
</dbReference>
<evidence type="ECO:0000256" key="1">
    <source>
        <dbReference type="ARBA" id="ARBA00023122"/>
    </source>
</evidence>
<feature type="domain" description="CBS" evidence="4">
    <location>
        <begin position="94"/>
        <end position="149"/>
    </location>
</feature>
<dbReference type="RefSeq" id="WP_133771099.1">
    <property type="nucleotide sequence ID" value="NZ_SNZR01000013.1"/>
</dbReference>
<dbReference type="PANTHER" id="PTHR43080:SF26">
    <property type="entry name" value="REGULATORY PROTEIN"/>
    <property type="match status" value="1"/>
</dbReference>
<feature type="domain" description="CBS" evidence="4">
    <location>
        <begin position="6"/>
        <end position="63"/>
    </location>
</feature>